<protein>
    <submittedName>
        <fullName evidence="1">Uncharacterized protein</fullName>
    </submittedName>
</protein>
<evidence type="ECO:0000313" key="2">
    <source>
        <dbReference type="Proteomes" id="UP000000600"/>
    </source>
</evidence>
<sequence length="133" mass="15829">MSQILQDIPIDIRHQINKKMIEDDESEGFFQIKLQKKIKKHRSIPLRIQKHYESLSLMQAKATDQEQSILSLIQKRVEFYSKNKQIVQWKENIPQSHSAFIVNLIKSESETFEDSEYNFQQPIDDFPLENYSS</sequence>
<reference evidence="1 2" key="1">
    <citation type="journal article" date="2006" name="Nature">
        <title>Global trends of whole-genome duplications revealed by the ciliate Paramecium tetraurelia.</title>
        <authorList>
            <consortium name="Genoscope"/>
            <person name="Aury J.-M."/>
            <person name="Jaillon O."/>
            <person name="Duret L."/>
            <person name="Noel B."/>
            <person name="Jubin C."/>
            <person name="Porcel B.M."/>
            <person name="Segurens B."/>
            <person name="Daubin V."/>
            <person name="Anthouard V."/>
            <person name="Aiach N."/>
            <person name="Arnaiz O."/>
            <person name="Billaut A."/>
            <person name="Beisson J."/>
            <person name="Blanc I."/>
            <person name="Bouhouche K."/>
            <person name="Camara F."/>
            <person name="Duharcourt S."/>
            <person name="Guigo R."/>
            <person name="Gogendeau D."/>
            <person name="Katinka M."/>
            <person name="Keller A.-M."/>
            <person name="Kissmehl R."/>
            <person name="Klotz C."/>
            <person name="Koll F."/>
            <person name="Le Moue A."/>
            <person name="Lepere C."/>
            <person name="Malinsky S."/>
            <person name="Nowacki M."/>
            <person name="Nowak J.K."/>
            <person name="Plattner H."/>
            <person name="Poulain J."/>
            <person name="Ruiz F."/>
            <person name="Serrano V."/>
            <person name="Zagulski M."/>
            <person name="Dessen P."/>
            <person name="Betermier M."/>
            <person name="Weissenbach J."/>
            <person name="Scarpelli C."/>
            <person name="Schachter V."/>
            <person name="Sperling L."/>
            <person name="Meyer E."/>
            <person name="Cohen J."/>
            <person name="Wincker P."/>
        </authorList>
    </citation>
    <scope>NUCLEOTIDE SEQUENCE [LARGE SCALE GENOMIC DNA]</scope>
    <source>
        <strain evidence="1 2">Stock d4-2</strain>
    </source>
</reference>
<dbReference type="KEGG" id="ptm:GSPATT00020474001"/>
<proteinExistence type="predicted"/>
<evidence type="ECO:0000313" key="1">
    <source>
        <dbReference type="EMBL" id="CAK86812.1"/>
    </source>
</evidence>
<accession>A0DUU5</accession>
<dbReference type="OMA" id="QIVQWKE"/>
<keyword evidence="2" id="KW-1185">Reference proteome</keyword>
<dbReference type="EMBL" id="CT868596">
    <property type="protein sequence ID" value="CAK86812.1"/>
    <property type="molecule type" value="Genomic_DNA"/>
</dbReference>
<gene>
    <name evidence="1" type="ORF">GSPATT00020474001</name>
</gene>
<dbReference type="InParanoid" id="A0DUU5"/>
<dbReference type="Proteomes" id="UP000000600">
    <property type="component" value="Unassembled WGS sequence"/>
</dbReference>
<dbReference type="RefSeq" id="XP_001454209.1">
    <property type="nucleotide sequence ID" value="XM_001454172.2"/>
</dbReference>
<organism evidence="1 2">
    <name type="scientific">Paramecium tetraurelia</name>
    <dbReference type="NCBI Taxonomy" id="5888"/>
    <lineage>
        <taxon>Eukaryota</taxon>
        <taxon>Sar</taxon>
        <taxon>Alveolata</taxon>
        <taxon>Ciliophora</taxon>
        <taxon>Intramacronucleata</taxon>
        <taxon>Oligohymenophorea</taxon>
        <taxon>Peniculida</taxon>
        <taxon>Parameciidae</taxon>
        <taxon>Paramecium</taxon>
    </lineage>
</organism>
<name>A0DUU5_PARTE</name>
<dbReference type="GeneID" id="5039994"/>
<dbReference type="AlphaFoldDB" id="A0DUU5"/>
<dbReference type="HOGENOM" id="CLU_2125873_0_0_1"/>